<accession>A0A6G5NHX4</accession>
<feature type="transmembrane region" description="Helical" evidence="1">
    <location>
        <begin position="6"/>
        <end position="29"/>
    </location>
</feature>
<protein>
    <submittedName>
        <fullName evidence="2">ATP synthase F0 subunit 8</fullName>
    </submittedName>
</protein>
<dbReference type="EMBL" id="MH158401">
    <property type="protein sequence ID" value="QBG38557.1"/>
    <property type="molecule type" value="Genomic_DNA"/>
</dbReference>
<keyword evidence="2" id="KW-0496">Mitochondrion</keyword>
<keyword evidence="1" id="KW-1133">Transmembrane helix</keyword>
<name>A0A6G5NHX4_9HYME</name>
<keyword evidence="1" id="KW-0812">Transmembrane</keyword>
<evidence type="ECO:0000256" key="1">
    <source>
        <dbReference type="SAM" id="Phobius"/>
    </source>
</evidence>
<proteinExistence type="predicted"/>
<organism evidence="2">
    <name type="scientific">Acropyga arnoldi</name>
    <dbReference type="NCBI Taxonomy" id="354292"/>
    <lineage>
        <taxon>Eukaryota</taxon>
        <taxon>Metazoa</taxon>
        <taxon>Ecdysozoa</taxon>
        <taxon>Arthropoda</taxon>
        <taxon>Hexapoda</taxon>
        <taxon>Insecta</taxon>
        <taxon>Pterygota</taxon>
        <taxon>Neoptera</taxon>
        <taxon>Endopterygota</taxon>
        <taxon>Hymenoptera</taxon>
        <taxon>Apocrita</taxon>
        <taxon>Aculeata</taxon>
        <taxon>Formicoidea</taxon>
        <taxon>Formicidae</taxon>
        <taxon>Formicinae</taxon>
        <taxon>Acropyga</taxon>
    </lineage>
</organism>
<sequence length="54" mass="6962">MPHMMPMMWFLMMIMTMFTLYLTMSMMYFTSMLKFQMNLPHSLQTYKKWLWKWY</sequence>
<evidence type="ECO:0000313" key="2">
    <source>
        <dbReference type="EMBL" id="QBG38557.1"/>
    </source>
</evidence>
<keyword evidence="1" id="KW-0472">Membrane</keyword>
<reference evidence="2" key="1">
    <citation type="submission" date="2018-04" db="EMBL/GenBank/DDBJ databases">
        <title>Evolution of mitochondrial genomes in the ant genus Acropyga (Hymenoptera: Formicidae: Formicinae).</title>
        <authorList>
            <person name="Duan X.-Y."/>
            <person name="Qian Z.-Q."/>
        </authorList>
    </citation>
    <scope>NUCLEOTIDE SEQUENCE</scope>
</reference>
<geneLocation type="mitochondrion" evidence="2"/>
<gene>
    <name evidence="2" type="primary">atp8</name>
</gene>
<dbReference type="AlphaFoldDB" id="A0A6G5NHX4"/>